<keyword evidence="1" id="KW-0547">Nucleotide-binding</keyword>
<accession>R4UVI8</accession>
<dbReference type="PROSITE" id="PS51420">
    <property type="entry name" value="RHO"/>
    <property type="match status" value="1"/>
</dbReference>
<dbReference type="GO" id="GO:0003924">
    <property type="term" value="F:GTPase activity"/>
    <property type="evidence" value="ECO:0007669"/>
    <property type="project" value="InterPro"/>
</dbReference>
<protein>
    <submittedName>
        <fullName evidence="3">Rab family GTpase</fullName>
    </submittedName>
</protein>
<dbReference type="Pfam" id="PF00071">
    <property type="entry name" value="Ras"/>
    <property type="match status" value="1"/>
</dbReference>
<organism evidence="3">
    <name type="scientific">Coptotermes formosanus</name>
    <name type="common">Formosan subterranean termite</name>
    <dbReference type="NCBI Taxonomy" id="36987"/>
    <lineage>
        <taxon>Eukaryota</taxon>
        <taxon>Metazoa</taxon>
        <taxon>Ecdysozoa</taxon>
        <taxon>Arthropoda</taxon>
        <taxon>Hexapoda</taxon>
        <taxon>Insecta</taxon>
        <taxon>Pterygota</taxon>
        <taxon>Neoptera</taxon>
        <taxon>Polyneoptera</taxon>
        <taxon>Dictyoptera</taxon>
        <taxon>Blattodea</taxon>
        <taxon>Blattoidea</taxon>
        <taxon>Termitoidae</taxon>
        <taxon>Rhinotermitidae</taxon>
        <taxon>Coptotermes</taxon>
    </lineage>
</organism>
<evidence type="ECO:0000256" key="1">
    <source>
        <dbReference type="ARBA" id="ARBA00022741"/>
    </source>
</evidence>
<reference evidence="3" key="1">
    <citation type="submission" date="2013-02" db="EMBL/GenBank/DDBJ databases">
        <title>Immune-Related transcriptome of Coptotermes formosanus Shiraki workers: the defense mechanism.</title>
        <authorList>
            <person name="Hussain A."/>
            <person name="Li Y.F."/>
            <person name="Wen S.Y."/>
        </authorList>
    </citation>
    <scope>NUCLEOTIDE SEQUENCE</scope>
</reference>
<feature type="non-terminal residue" evidence="3">
    <location>
        <position position="198"/>
    </location>
</feature>
<dbReference type="Gene3D" id="3.40.50.300">
    <property type="entry name" value="P-loop containing nucleotide triphosphate hydrolases"/>
    <property type="match status" value="1"/>
</dbReference>
<dbReference type="InterPro" id="IPR050227">
    <property type="entry name" value="Rab"/>
</dbReference>
<dbReference type="AlphaFoldDB" id="R4UVI8"/>
<dbReference type="PANTHER" id="PTHR47977">
    <property type="entry name" value="RAS-RELATED PROTEIN RAB"/>
    <property type="match status" value="1"/>
</dbReference>
<name>R4UVI8_COPFO</name>
<dbReference type="InterPro" id="IPR027417">
    <property type="entry name" value="P-loop_NTPase"/>
</dbReference>
<dbReference type="FunFam" id="3.40.50.300:FF:000808">
    <property type="entry name" value="Small GTP-binding protein, putative"/>
    <property type="match status" value="1"/>
</dbReference>
<dbReference type="SMART" id="SM00175">
    <property type="entry name" value="RAB"/>
    <property type="match status" value="1"/>
</dbReference>
<dbReference type="SMART" id="SM00173">
    <property type="entry name" value="RAS"/>
    <property type="match status" value="1"/>
</dbReference>
<dbReference type="PROSITE" id="PS51421">
    <property type="entry name" value="RAS"/>
    <property type="match status" value="1"/>
</dbReference>
<sequence length="198" mass="22585">MTMYKCIIVGDISVGKTSLALRYINESFDPRYKPTIGVDFLSKNVKYNGEEIVLQIYDTAGHEMYRTITKAFYRGAGAAILVFDMTNAESFKNVKKWIQTLKHNCIDDVIIILVGNKNDLKENIEVKNDQIQSLSESLSLDFFLVSSLTGEGIDELFSSVVQKLIDNKKDPLVQSSYRLEASNNHKKKMFLQKKKKKK</sequence>
<evidence type="ECO:0000313" key="3">
    <source>
        <dbReference type="EMBL" id="AGM32266.1"/>
    </source>
</evidence>
<keyword evidence="2" id="KW-0342">GTP-binding</keyword>
<dbReference type="SMART" id="SM00176">
    <property type="entry name" value="RAN"/>
    <property type="match status" value="1"/>
</dbReference>
<dbReference type="SMART" id="SM00174">
    <property type="entry name" value="RHO"/>
    <property type="match status" value="1"/>
</dbReference>
<evidence type="ECO:0000256" key="2">
    <source>
        <dbReference type="ARBA" id="ARBA00023134"/>
    </source>
</evidence>
<dbReference type="PRINTS" id="PR00449">
    <property type="entry name" value="RASTRNSFRMNG"/>
</dbReference>
<dbReference type="NCBIfam" id="TIGR00231">
    <property type="entry name" value="small_GTP"/>
    <property type="match status" value="1"/>
</dbReference>
<dbReference type="InterPro" id="IPR005225">
    <property type="entry name" value="Small_GTP-bd"/>
</dbReference>
<proteinExistence type="evidence at transcript level"/>
<dbReference type="GO" id="GO:0005525">
    <property type="term" value="F:GTP binding"/>
    <property type="evidence" value="ECO:0007669"/>
    <property type="project" value="UniProtKB-KW"/>
</dbReference>
<dbReference type="SUPFAM" id="SSF52540">
    <property type="entry name" value="P-loop containing nucleoside triphosphate hydrolases"/>
    <property type="match status" value="1"/>
</dbReference>
<dbReference type="PROSITE" id="PS51419">
    <property type="entry name" value="RAB"/>
    <property type="match status" value="1"/>
</dbReference>
<dbReference type="CDD" id="cd00154">
    <property type="entry name" value="Rab"/>
    <property type="match status" value="1"/>
</dbReference>
<dbReference type="EMBL" id="KC632452">
    <property type="protein sequence ID" value="AGM32266.1"/>
    <property type="molecule type" value="mRNA"/>
</dbReference>
<dbReference type="InterPro" id="IPR001806">
    <property type="entry name" value="Small_GTPase"/>
</dbReference>